<proteinExistence type="predicted"/>
<accession>A0A0F9FCP5</accession>
<reference evidence="1" key="1">
    <citation type="journal article" date="2015" name="Nature">
        <title>Complex archaea that bridge the gap between prokaryotes and eukaryotes.</title>
        <authorList>
            <person name="Spang A."/>
            <person name="Saw J.H."/>
            <person name="Jorgensen S.L."/>
            <person name="Zaremba-Niedzwiedzka K."/>
            <person name="Martijn J."/>
            <person name="Lind A.E."/>
            <person name="van Eijk R."/>
            <person name="Schleper C."/>
            <person name="Guy L."/>
            <person name="Ettema T.J."/>
        </authorList>
    </citation>
    <scope>NUCLEOTIDE SEQUENCE</scope>
</reference>
<dbReference type="AlphaFoldDB" id="A0A0F9FCP5"/>
<evidence type="ECO:0000313" key="1">
    <source>
        <dbReference type="EMBL" id="KKL48897.1"/>
    </source>
</evidence>
<protein>
    <submittedName>
        <fullName evidence="1">Uncharacterized protein</fullName>
    </submittedName>
</protein>
<sequence>MSTPANLPARYLLSDWTITVRDKGESVDGRLGSADARVESREATIDLFTTEIEEHARRFPNESRERTLEHELCEIAVWDECAILPEHILEHPDFMAFRDRMAERLRLCVARAKE</sequence>
<gene>
    <name evidence="1" type="ORF">LCGC14_2320890</name>
</gene>
<organism evidence="1">
    <name type="scientific">marine sediment metagenome</name>
    <dbReference type="NCBI Taxonomy" id="412755"/>
    <lineage>
        <taxon>unclassified sequences</taxon>
        <taxon>metagenomes</taxon>
        <taxon>ecological metagenomes</taxon>
    </lineage>
</organism>
<name>A0A0F9FCP5_9ZZZZ</name>
<comment type="caution">
    <text evidence="1">The sequence shown here is derived from an EMBL/GenBank/DDBJ whole genome shotgun (WGS) entry which is preliminary data.</text>
</comment>
<dbReference type="EMBL" id="LAZR01033157">
    <property type="protein sequence ID" value="KKL48897.1"/>
    <property type="molecule type" value="Genomic_DNA"/>
</dbReference>